<accession>A0AAW1L809</accession>
<evidence type="ECO:0000313" key="2">
    <source>
        <dbReference type="EMBL" id="KAK9730119.1"/>
    </source>
</evidence>
<dbReference type="InterPro" id="IPR050951">
    <property type="entry name" value="Retrovirus_Pol_polyprotein"/>
</dbReference>
<dbReference type="GO" id="GO:0015074">
    <property type="term" value="P:DNA integration"/>
    <property type="evidence" value="ECO:0007669"/>
    <property type="project" value="InterPro"/>
</dbReference>
<name>A0AAW1L809_POPJA</name>
<dbReference type="InterPro" id="IPR012337">
    <property type="entry name" value="RNaseH-like_sf"/>
</dbReference>
<dbReference type="Gene3D" id="3.30.420.10">
    <property type="entry name" value="Ribonuclease H-like superfamily/Ribonuclease H"/>
    <property type="match status" value="1"/>
</dbReference>
<dbReference type="GO" id="GO:0003676">
    <property type="term" value="F:nucleic acid binding"/>
    <property type="evidence" value="ECO:0007669"/>
    <property type="project" value="InterPro"/>
</dbReference>
<evidence type="ECO:0000313" key="3">
    <source>
        <dbReference type="Proteomes" id="UP001458880"/>
    </source>
</evidence>
<dbReference type="SUPFAM" id="SSF53098">
    <property type="entry name" value="Ribonuclease H-like"/>
    <property type="match status" value="1"/>
</dbReference>
<comment type="caution">
    <text evidence="2">The sequence shown here is derived from an EMBL/GenBank/DDBJ whole genome shotgun (WGS) entry which is preliminary data.</text>
</comment>
<reference evidence="2 3" key="1">
    <citation type="journal article" date="2024" name="BMC Genomics">
        <title>De novo assembly and annotation of Popillia japonica's genome with initial clues to its potential as an invasive pest.</title>
        <authorList>
            <person name="Cucini C."/>
            <person name="Boschi S."/>
            <person name="Funari R."/>
            <person name="Cardaioli E."/>
            <person name="Iannotti N."/>
            <person name="Marturano G."/>
            <person name="Paoli F."/>
            <person name="Bruttini M."/>
            <person name="Carapelli A."/>
            <person name="Frati F."/>
            <person name="Nardi F."/>
        </authorList>
    </citation>
    <scope>NUCLEOTIDE SEQUENCE [LARGE SCALE GENOMIC DNA]</scope>
    <source>
        <strain evidence="2">DMR45628</strain>
    </source>
</reference>
<dbReference type="InterPro" id="IPR036397">
    <property type="entry name" value="RNaseH_sf"/>
</dbReference>
<dbReference type="Pfam" id="PF00665">
    <property type="entry name" value="rve"/>
    <property type="match status" value="1"/>
</dbReference>
<dbReference type="Proteomes" id="UP001458880">
    <property type="component" value="Unassembled WGS sequence"/>
</dbReference>
<gene>
    <name evidence="2" type="ORF">QE152_g15451</name>
</gene>
<feature type="domain" description="Integrase catalytic" evidence="1">
    <location>
        <begin position="345"/>
        <end position="472"/>
    </location>
</feature>
<dbReference type="PROSITE" id="PS50994">
    <property type="entry name" value="INTEGRASE"/>
    <property type="match status" value="1"/>
</dbReference>
<proteinExistence type="predicted"/>
<dbReference type="PANTHER" id="PTHR37984:SF5">
    <property type="entry name" value="PROTEIN NYNRIN-LIKE"/>
    <property type="match status" value="1"/>
</dbReference>
<dbReference type="PANTHER" id="PTHR37984">
    <property type="entry name" value="PROTEIN CBG26694"/>
    <property type="match status" value="1"/>
</dbReference>
<keyword evidence="3" id="KW-1185">Reference proteome</keyword>
<dbReference type="InterPro" id="IPR001584">
    <property type="entry name" value="Integrase_cat-core"/>
</dbReference>
<dbReference type="EMBL" id="JASPKY010000152">
    <property type="protein sequence ID" value="KAK9730119.1"/>
    <property type="molecule type" value="Genomic_DNA"/>
</dbReference>
<evidence type="ECO:0000259" key="1">
    <source>
        <dbReference type="PROSITE" id="PS50994"/>
    </source>
</evidence>
<organism evidence="2 3">
    <name type="scientific">Popillia japonica</name>
    <name type="common">Japanese beetle</name>
    <dbReference type="NCBI Taxonomy" id="7064"/>
    <lineage>
        <taxon>Eukaryota</taxon>
        <taxon>Metazoa</taxon>
        <taxon>Ecdysozoa</taxon>
        <taxon>Arthropoda</taxon>
        <taxon>Hexapoda</taxon>
        <taxon>Insecta</taxon>
        <taxon>Pterygota</taxon>
        <taxon>Neoptera</taxon>
        <taxon>Endopterygota</taxon>
        <taxon>Coleoptera</taxon>
        <taxon>Polyphaga</taxon>
        <taxon>Scarabaeiformia</taxon>
        <taxon>Scarabaeidae</taxon>
        <taxon>Rutelinae</taxon>
        <taxon>Popillia</taxon>
    </lineage>
</organism>
<protein>
    <submittedName>
        <fullName evidence="2">Integrase core domain</fullName>
    </submittedName>
</protein>
<sequence>MADTNLLGNLQTFDHKNSDFTVFNERLNQFFVANSITEETKRKAILLNSLSEECYILVRNLCVPDLPENKTFSALVKILKEHFCPVKSYFAERLAFFSARRKSNEAVCDWAARLKSLASTCDFKTELNIVLRDIFVIGMNDNWTFSTNNTEIARFDQGSSGDARNVATDGIIGCKYTCNKCGIKGHLAQMCKRKNVINFMVQDNFDSIFHLKDYELDNKGNVNPTFVELLVEGISIKFEADSGFAHSAISDKLYFQHFKNIELCENDLSLRDYVGVSFDPMGYVNLNITFENKDYKMKTYVIKNGGPPLIGRNSLFMLNLGNLGQGFISITSTLPPKSNLITWSWPTEPWTRLHIDFFGPCLNKNFIVIEDATSKWIECFEVSSVSSEAAIKVLRELFARFGLPNEICSDNAKAFTSHEFQKFLNNSGIKHLTGAPYHAATNGLAESGVKIMKNAILKGRKELNRSSLSCCH</sequence>
<dbReference type="AlphaFoldDB" id="A0AAW1L809"/>